<dbReference type="GO" id="GO:0005198">
    <property type="term" value="F:structural molecule activity"/>
    <property type="evidence" value="ECO:0007669"/>
    <property type="project" value="InterPro"/>
</dbReference>
<name>A0A7C3UB95_9EURY</name>
<dbReference type="PANTHER" id="PTHR35903">
    <property type="entry name" value="FLAGELLIN B1"/>
    <property type="match status" value="1"/>
</dbReference>
<keyword evidence="1" id="KW-0472">Membrane</keyword>
<dbReference type="InterPro" id="IPR002774">
    <property type="entry name" value="Flagellin_arc-type"/>
</dbReference>
<evidence type="ECO:0000313" key="2">
    <source>
        <dbReference type="EMBL" id="HGE65750.1"/>
    </source>
</evidence>
<evidence type="ECO:0000256" key="1">
    <source>
        <dbReference type="SAM" id="Phobius"/>
    </source>
</evidence>
<dbReference type="AlphaFoldDB" id="A0A7C3UB95"/>
<dbReference type="GO" id="GO:0097588">
    <property type="term" value="P:archaeal or bacterial-type flagellum-dependent cell motility"/>
    <property type="evidence" value="ECO:0007669"/>
    <property type="project" value="InterPro"/>
</dbReference>
<dbReference type="PANTHER" id="PTHR35903:SF1">
    <property type="entry name" value="FLAGELLIN B1"/>
    <property type="match status" value="1"/>
</dbReference>
<organism evidence="2">
    <name type="scientific">Geoglobus ahangari</name>
    <dbReference type="NCBI Taxonomy" id="113653"/>
    <lineage>
        <taxon>Archaea</taxon>
        <taxon>Methanobacteriati</taxon>
        <taxon>Methanobacteriota</taxon>
        <taxon>Archaeoglobi</taxon>
        <taxon>Archaeoglobales</taxon>
        <taxon>Archaeoglobaceae</taxon>
        <taxon>Geoglobus</taxon>
    </lineage>
</organism>
<dbReference type="EMBL" id="DTPI01000007">
    <property type="protein sequence ID" value="HGE65750.1"/>
    <property type="molecule type" value="Genomic_DNA"/>
</dbReference>
<accession>A0A7C3UB95</accession>
<keyword evidence="1" id="KW-0812">Transmembrane</keyword>
<reference evidence="2" key="1">
    <citation type="journal article" date="2020" name="mSystems">
        <title>Genome- and Community-Level Interaction Insights into Carbon Utilization and Element Cycling Functions of Hydrothermarchaeota in Hydrothermal Sediment.</title>
        <authorList>
            <person name="Zhou Z."/>
            <person name="Liu Y."/>
            <person name="Xu W."/>
            <person name="Pan J."/>
            <person name="Luo Z.H."/>
            <person name="Li M."/>
        </authorList>
    </citation>
    <scope>NUCLEOTIDE SEQUENCE [LARGE SCALE GENOMIC DNA]</scope>
    <source>
        <strain evidence="2">SpSt-97</strain>
    </source>
</reference>
<keyword evidence="2" id="KW-0282">Flagellum</keyword>
<gene>
    <name evidence="2" type="ORF">ENX77_01260</name>
</gene>
<keyword evidence="1" id="KW-1133">Transmembrane helix</keyword>
<keyword evidence="2" id="KW-0969">Cilium</keyword>
<proteinExistence type="predicted"/>
<keyword evidence="2" id="KW-0966">Cell projection</keyword>
<protein>
    <submittedName>
        <fullName evidence="2">Flagellin</fullName>
    </submittedName>
</protein>
<comment type="caution">
    <text evidence="2">The sequence shown here is derived from an EMBL/GenBank/DDBJ whole genome shotgun (WGS) entry which is preliminary data.</text>
</comment>
<dbReference type="Pfam" id="PF01917">
    <property type="entry name" value="Flagellin_arch-type"/>
    <property type="match status" value="1"/>
</dbReference>
<sequence>MKLFRDKKGFTGLEAAITLIAFITVAAVFSYILLGAGFFSTQKGQEVVHTGVQQVSSSVEIVGSVIAHGNLTTNKLTDTIFTIQLAAGGQPIDLEKTVITVTDPKNGLSVDLAYNETANGTKYEVKWITTVNFNETGGAVPDRYLEEYEKAQITIDLILAGFDLKPNEVFLIEIKPPMGATYPLELKVPPTIDPTMVLLQ</sequence>
<feature type="transmembrane region" description="Helical" evidence="1">
    <location>
        <begin position="12"/>
        <end position="34"/>
    </location>
</feature>